<dbReference type="RefSeq" id="WP_093574981.1">
    <property type="nucleotide sequence ID" value="NZ_FOWC01000007.1"/>
</dbReference>
<sequence>MKRTGTRVPPGADEDLARVLDSGSFAEALRAAVAHRRLTLHELQQRLASAGVRVSATTLSYWTRGRTQPERADSLRAVTLLEDILALPGGSLARLLPPPRPRGPGCRVRVTAGYRQLWEPAETLSQLIEEVGAPDQDRLHIVSGHDRLAIDETGARHRMSLSFVLRAQADRVRRLLVFLHEDEGRPLPQVSVARGGRLGRVRWDGGTGVLVAEVLLDRLLARGETAVVECLLEFAADAPRKSLWERRFGQPMKHYLLEVDFDPAAPPVRCYRTTRDSIQQPARDVGEVEIDSAGHGHLVLLDVPNGCHGLRWEWA</sequence>
<dbReference type="EMBL" id="FOWC01000007">
    <property type="protein sequence ID" value="SFP87298.1"/>
    <property type="molecule type" value="Genomic_DNA"/>
</dbReference>
<organism evidence="1 2">
    <name type="scientific">Amycolatopsis rubida</name>
    <dbReference type="NCBI Taxonomy" id="112413"/>
    <lineage>
        <taxon>Bacteria</taxon>
        <taxon>Bacillati</taxon>
        <taxon>Actinomycetota</taxon>
        <taxon>Actinomycetes</taxon>
        <taxon>Pseudonocardiales</taxon>
        <taxon>Pseudonocardiaceae</taxon>
        <taxon>Amycolatopsis</taxon>
    </lineage>
</organism>
<proteinExistence type="predicted"/>
<evidence type="ECO:0000313" key="1">
    <source>
        <dbReference type="EMBL" id="SFP87298.1"/>
    </source>
</evidence>
<evidence type="ECO:0000313" key="2">
    <source>
        <dbReference type="Proteomes" id="UP000199137"/>
    </source>
</evidence>
<accession>A0A1I5TWA9</accession>
<name>A0A1I5TWA9_9PSEU</name>
<dbReference type="STRING" id="112413.SAMN05421854_107268"/>
<protein>
    <submittedName>
        <fullName evidence="1">Uncharacterized protein</fullName>
    </submittedName>
</protein>
<gene>
    <name evidence="1" type="ORF">SAMN05421854_107268</name>
</gene>
<dbReference type="OrthoDB" id="3690688at2"/>
<dbReference type="Proteomes" id="UP000199137">
    <property type="component" value="Unassembled WGS sequence"/>
</dbReference>
<dbReference type="AlphaFoldDB" id="A0A1I5TWA9"/>
<reference evidence="1 2" key="1">
    <citation type="submission" date="2016-10" db="EMBL/GenBank/DDBJ databases">
        <authorList>
            <person name="de Groot N.N."/>
        </authorList>
    </citation>
    <scope>NUCLEOTIDE SEQUENCE [LARGE SCALE GENOMIC DNA]</scope>
    <source>
        <strain evidence="1 2">DSM 44637</strain>
    </source>
</reference>